<dbReference type="PANTHER" id="PTHR30532:SF24">
    <property type="entry name" value="FERRIC ENTEROBACTIN-BINDING PERIPLASMIC PROTEIN FEPB"/>
    <property type="match status" value="1"/>
</dbReference>
<name>A0A7K1KJJ9_9BACT</name>
<evidence type="ECO:0000259" key="7">
    <source>
        <dbReference type="PROSITE" id="PS50983"/>
    </source>
</evidence>
<dbReference type="PANTHER" id="PTHR30532">
    <property type="entry name" value="IRON III DICITRATE-BINDING PERIPLASMIC PROTEIN"/>
    <property type="match status" value="1"/>
</dbReference>
<reference evidence="8 9" key="1">
    <citation type="submission" date="2019-11" db="EMBL/GenBank/DDBJ databases">
        <title>Pseudodesulfovibrio alkaliphilus, sp. nov., an alkaliphilic sulfate-reducing bacteria from mud volcano of Taman peninsula, Russia.</title>
        <authorList>
            <person name="Frolova A."/>
            <person name="Merkel A.Y."/>
            <person name="Slobodkin A.I."/>
        </authorList>
    </citation>
    <scope>NUCLEOTIDE SEQUENCE [LARGE SCALE GENOMIC DNA]</scope>
    <source>
        <strain evidence="8 9">F-1</strain>
    </source>
</reference>
<keyword evidence="4" id="KW-0408">Iron</keyword>
<organism evidence="8 9">
    <name type="scientific">Pseudodesulfovibrio alkaliphilus</name>
    <dbReference type="NCBI Taxonomy" id="2661613"/>
    <lineage>
        <taxon>Bacteria</taxon>
        <taxon>Pseudomonadati</taxon>
        <taxon>Thermodesulfobacteriota</taxon>
        <taxon>Desulfovibrionia</taxon>
        <taxon>Desulfovibrionales</taxon>
        <taxon>Desulfovibrionaceae</taxon>
    </lineage>
</organism>
<protein>
    <submittedName>
        <fullName evidence="8">ABC transporter substrate-binding protein</fullName>
    </submittedName>
</protein>
<sequence length="321" mass="34320">MKVCSWSARTLAFMALFVVLALNPVLAAGPPKTLQKVKVVMVGDRLVDVAWKLGIAPTGMVSRLSLWSKGREVALVAQALGCANKVTVMAPASLSTFMKKTGVTRVIVEKYTPTCLYKDIDFGKIPDLVKDVPGATVEYVDFDSGLDSAVADIAAKFGKEERGKELISAYEENMKQAETALPGKPLGKRVVVLSGTYSSSTGKTFVNVEAPGGYSDQFFLSRLGCVNAAAPMIPDPSAVSKGHASTPRLHGLKQANPDVIVMVGNAFAVQKALQGALVRDPGLADVPAIKNRAVFTLPFYVAADLLDYPDFLRQWTLALQD</sequence>
<dbReference type="SUPFAM" id="SSF53807">
    <property type="entry name" value="Helical backbone' metal receptor"/>
    <property type="match status" value="1"/>
</dbReference>
<evidence type="ECO:0000256" key="4">
    <source>
        <dbReference type="ARBA" id="ARBA00022496"/>
    </source>
</evidence>
<keyword evidence="4" id="KW-0410">Iron transport</keyword>
<comment type="caution">
    <text evidence="8">The sequence shown here is derived from an EMBL/GenBank/DDBJ whole genome shotgun (WGS) entry which is preliminary data.</text>
</comment>
<keyword evidence="3" id="KW-0813">Transport</keyword>
<evidence type="ECO:0000256" key="3">
    <source>
        <dbReference type="ARBA" id="ARBA00022448"/>
    </source>
</evidence>
<dbReference type="InterPro" id="IPR002491">
    <property type="entry name" value="ABC_transptr_periplasmic_BD"/>
</dbReference>
<gene>
    <name evidence="8" type="ORF">GKC30_01295</name>
</gene>
<dbReference type="RefSeq" id="WP_155931727.1">
    <property type="nucleotide sequence ID" value="NZ_WODC01000001.1"/>
</dbReference>
<feature type="chain" id="PRO_5029889023" evidence="6">
    <location>
        <begin position="28"/>
        <end position="321"/>
    </location>
</feature>
<dbReference type="EMBL" id="WODC01000001">
    <property type="protein sequence ID" value="MUM76263.1"/>
    <property type="molecule type" value="Genomic_DNA"/>
</dbReference>
<evidence type="ECO:0000313" key="9">
    <source>
        <dbReference type="Proteomes" id="UP000461162"/>
    </source>
</evidence>
<evidence type="ECO:0000256" key="1">
    <source>
        <dbReference type="ARBA" id="ARBA00004196"/>
    </source>
</evidence>
<evidence type="ECO:0000313" key="8">
    <source>
        <dbReference type="EMBL" id="MUM76263.1"/>
    </source>
</evidence>
<evidence type="ECO:0000256" key="2">
    <source>
        <dbReference type="ARBA" id="ARBA00008814"/>
    </source>
</evidence>
<dbReference type="PROSITE" id="PS50983">
    <property type="entry name" value="FE_B12_PBP"/>
    <property type="match status" value="1"/>
</dbReference>
<evidence type="ECO:0000256" key="5">
    <source>
        <dbReference type="ARBA" id="ARBA00022729"/>
    </source>
</evidence>
<comment type="subcellular location">
    <subcellularLocation>
        <location evidence="1">Cell envelope</location>
    </subcellularLocation>
</comment>
<keyword evidence="5 6" id="KW-0732">Signal</keyword>
<dbReference type="AlphaFoldDB" id="A0A7K1KJJ9"/>
<evidence type="ECO:0000256" key="6">
    <source>
        <dbReference type="SAM" id="SignalP"/>
    </source>
</evidence>
<dbReference type="InterPro" id="IPR051313">
    <property type="entry name" value="Bact_iron-sidero_bind"/>
</dbReference>
<dbReference type="Pfam" id="PF01497">
    <property type="entry name" value="Peripla_BP_2"/>
    <property type="match status" value="1"/>
</dbReference>
<comment type="similarity">
    <text evidence="2">Belongs to the bacterial solute-binding protein 8 family.</text>
</comment>
<dbReference type="Proteomes" id="UP000461162">
    <property type="component" value="Unassembled WGS sequence"/>
</dbReference>
<accession>A0A7K1KJJ9</accession>
<proteinExistence type="inferred from homology"/>
<keyword evidence="4" id="KW-0406">Ion transport</keyword>
<dbReference type="GO" id="GO:1901678">
    <property type="term" value="P:iron coordination entity transport"/>
    <property type="evidence" value="ECO:0007669"/>
    <property type="project" value="UniProtKB-ARBA"/>
</dbReference>
<dbReference type="Gene3D" id="3.40.50.1980">
    <property type="entry name" value="Nitrogenase molybdenum iron protein domain"/>
    <property type="match status" value="1"/>
</dbReference>
<dbReference type="GO" id="GO:0030288">
    <property type="term" value="C:outer membrane-bounded periplasmic space"/>
    <property type="evidence" value="ECO:0007669"/>
    <property type="project" value="TreeGrafter"/>
</dbReference>
<feature type="signal peptide" evidence="6">
    <location>
        <begin position="1"/>
        <end position="27"/>
    </location>
</feature>
<feature type="domain" description="Fe/B12 periplasmic-binding" evidence="7">
    <location>
        <begin position="38"/>
        <end position="321"/>
    </location>
</feature>
<keyword evidence="9" id="KW-1185">Reference proteome</keyword>